<feature type="transmembrane region" description="Helical" evidence="6">
    <location>
        <begin position="255"/>
        <end position="276"/>
    </location>
</feature>
<comment type="subcellular location">
    <subcellularLocation>
        <location evidence="1">Cell membrane</location>
        <topology evidence="1">Multi-pass membrane protein</topology>
    </subcellularLocation>
</comment>
<evidence type="ECO:0000256" key="6">
    <source>
        <dbReference type="SAM" id="Phobius"/>
    </source>
</evidence>
<evidence type="ECO:0000256" key="3">
    <source>
        <dbReference type="ARBA" id="ARBA00022692"/>
    </source>
</evidence>
<proteinExistence type="predicted"/>
<keyword evidence="3 6" id="KW-0812">Transmembrane</keyword>
<organism evidence="7">
    <name type="scientific">Lentimicrobium saccharophilum</name>
    <dbReference type="NCBI Taxonomy" id="1678841"/>
    <lineage>
        <taxon>Bacteria</taxon>
        <taxon>Pseudomonadati</taxon>
        <taxon>Bacteroidota</taxon>
        <taxon>Bacteroidia</taxon>
        <taxon>Bacteroidales</taxon>
        <taxon>Lentimicrobiaceae</taxon>
        <taxon>Lentimicrobium</taxon>
    </lineage>
</organism>
<protein>
    <recommendedName>
        <fullName evidence="9">Lysylphosphatidylglycerol synthase TM region</fullName>
    </recommendedName>
</protein>
<keyword evidence="4 6" id="KW-1133">Transmembrane helix</keyword>
<dbReference type="STRING" id="1678841.TBC1_112059"/>
<reference evidence="7" key="1">
    <citation type="journal article" date="2015" name="Genome Announc.">
        <title>Draft Genome Sequence of Bacteroidales Strain TBC1, a Novel Isolate from a Methanogenic Wastewater Treatment System.</title>
        <authorList>
            <person name="Tourlousse D.M."/>
            <person name="Matsuura N."/>
            <person name="Sun L."/>
            <person name="Toyonaga M."/>
            <person name="Kuroda K."/>
            <person name="Ohashi A."/>
            <person name="Cruz R."/>
            <person name="Yamaguchi T."/>
            <person name="Sekiguchi Y."/>
        </authorList>
    </citation>
    <scope>NUCLEOTIDE SEQUENCE [LARGE SCALE GENOMIC DNA]</scope>
    <source>
        <strain evidence="7">TBC1</strain>
    </source>
</reference>
<feature type="transmembrane region" description="Helical" evidence="6">
    <location>
        <begin position="165"/>
        <end position="186"/>
    </location>
</feature>
<keyword evidence="2" id="KW-1003">Cell membrane</keyword>
<feature type="transmembrane region" description="Helical" evidence="6">
    <location>
        <begin position="12"/>
        <end position="32"/>
    </location>
</feature>
<feature type="transmembrane region" description="Helical" evidence="6">
    <location>
        <begin position="126"/>
        <end position="153"/>
    </location>
</feature>
<dbReference type="Proteomes" id="UP000053091">
    <property type="component" value="Unassembled WGS sequence"/>
</dbReference>
<dbReference type="InterPro" id="IPR022791">
    <property type="entry name" value="L-PG_synthase/AglD"/>
</dbReference>
<feature type="transmembrane region" description="Helical" evidence="6">
    <location>
        <begin position="308"/>
        <end position="325"/>
    </location>
</feature>
<dbReference type="OrthoDB" id="1121314at2"/>
<sequence length="334" mass="37644">MKLSAKVKKTLNSTARILIVAASCWFIYRQVFVLGDFAHFSQQLAESLHSEGFRWLLPAVLLMMPLNWLLETVKWRSLIRYLEPVTLPSAFRSVLAGITFSLFTPNRVGEFLGRIFTLRANRIKSALLTIAGSISQLIVTLVAGMVALLFFIPQYVGFSERWQDYLYAGLGIFMLLLSLLLVLLLLKVPVITARLDKLIRPQWRHINLYLIVIERVSRRTLTGVLLLSALRYLVFSAQFYLLLRAFGLEIPYFQAMMLISLTYFVMAAIPTVALADLGIRGSVSIYFIGMYFGGNTAAAASILSASTLIWIINLALPALLGVFFIRRISIIRKP</sequence>
<evidence type="ECO:0000256" key="5">
    <source>
        <dbReference type="ARBA" id="ARBA00023136"/>
    </source>
</evidence>
<evidence type="ECO:0000256" key="2">
    <source>
        <dbReference type="ARBA" id="ARBA00022475"/>
    </source>
</evidence>
<feature type="transmembrane region" description="Helical" evidence="6">
    <location>
        <begin position="52"/>
        <end position="70"/>
    </location>
</feature>
<dbReference type="EMBL" id="DF968182">
    <property type="protein sequence ID" value="GAP43901.1"/>
    <property type="molecule type" value="Genomic_DNA"/>
</dbReference>
<keyword evidence="5 6" id="KW-0472">Membrane</keyword>
<feature type="transmembrane region" description="Helical" evidence="6">
    <location>
        <begin position="224"/>
        <end position="243"/>
    </location>
</feature>
<accession>A0A0S7BTV3</accession>
<evidence type="ECO:0008006" key="9">
    <source>
        <dbReference type="Google" id="ProtNLM"/>
    </source>
</evidence>
<evidence type="ECO:0000256" key="4">
    <source>
        <dbReference type="ARBA" id="ARBA00022989"/>
    </source>
</evidence>
<evidence type="ECO:0000313" key="7">
    <source>
        <dbReference type="EMBL" id="GAP43901.1"/>
    </source>
</evidence>
<gene>
    <name evidence="7" type="ORF">TBC1_112059</name>
</gene>
<evidence type="ECO:0000256" key="1">
    <source>
        <dbReference type="ARBA" id="ARBA00004651"/>
    </source>
</evidence>
<dbReference type="Pfam" id="PF03706">
    <property type="entry name" value="LPG_synthase_TM"/>
    <property type="match status" value="1"/>
</dbReference>
<evidence type="ECO:0000313" key="8">
    <source>
        <dbReference type="Proteomes" id="UP000053091"/>
    </source>
</evidence>
<dbReference type="GO" id="GO:0005886">
    <property type="term" value="C:plasma membrane"/>
    <property type="evidence" value="ECO:0007669"/>
    <property type="project" value="UniProtKB-SubCell"/>
</dbReference>
<dbReference type="RefSeq" id="WP_062041784.1">
    <property type="nucleotide sequence ID" value="NZ_DF968182.1"/>
</dbReference>
<name>A0A0S7BTV3_9BACT</name>
<keyword evidence="8" id="KW-1185">Reference proteome</keyword>
<dbReference type="AlphaFoldDB" id="A0A0S7BTV3"/>
<feature type="transmembrane region" description="Helical" evidence="6">
    <location>
        <begin position="283"/>
        <end position="302"/>
    </location>
</feature>